<evidence type="ECO:0000313" key="4">
    <source>
        <dbReference type="Proteomes" id="UP000602284"/>
    </source>
</evidence>
<dbReference type="InterPro" id="IPR019734">
    <property type="entry name" value="TPR_rpt"/>
</dbReference>
<dbReference type="EMBL" id="JAEQNB010000009">
    <property type="protein sequence ID" value="MBL0389172.1"/>
    <property type="molecule type" value="Genomic_DNA"/>
</dbReference>
<dbReference type="SMART" id="SM00028">
    <property type="entry name" value="TPR"/>
    <property type="match status" value="5"/>
</dbReference>
<comment type="caution">
    <text evidence="3">The sequence shown here is derived from an EMBL/GenBank/DDBJ whole genome shotgun (WGS) entry which is preliminary data.</text>
</comment>
<accession>A0ABS1JG02</accession>
<dbReference type="SUPFAM" id="SSF47413">
    <property type="entry name" value="lambda repressor-like DNA-binding domains"/>
    <property type="match status" value="1"/>
</dbReference>
<dbReference type="SMART" id="SM00530">
    <property type="entry name" value="HTH_XRE"/>
    <property type="match status" value="1"/>
</dbReference>
<evidence type="ECO:0000259" key="2">
    <source>
        <dbReference type="PROSITE" id="PS50943"/>
    </source>
</evidence>
<dbReference type="PROSITE" id="PS50943">
    <property type="entry name" value="HTH_CROC1"/>
    <property type="match status" value="1"/>
</dbReference>
<dbReference type="PANTHER" id="PTHR46797">
    <property type="entry name" value="HTH-TYPE TRANSCRIPTIONAL REGULATOR"/>
    <property type="match status" value="1"/>
</dbReference>
<name>A0ABS1JG02_9BACL</name>
<sequence>MTALGNKIKHQREAKGWNQKELAEKADVSPATISGVENGRFIPTPSVLYKIAAELGVKFSELVETLPDPKLDTWLEIIPFYVRDHQYAAALPLIHRLLTEYPHMHDVQRDHLICYEAIMLGEWEQTRMQCIETLYALAFKWEGLAHTNPEFFVSIHNRLGALWYQSLEFITASHHYKRALEVLKSFPSAQDHYRVATIQFNLGDCLRWLGQDQEAIQYLEKALPYFQEQRIAKGVGGCYFALGMCYKNLGEFSKAVLMFQQAAPHVEEANLKWYAVRCRSYSRFFSPELHEDAIEVLKEELQELRTMMRPGDVATTKSRIAKLHLDRHQFPEAKAMLDQAENHLSELKPDEHRAYFLLAKALYHFALGDFDTASQYAFEAVDLYAVLRTFHSELQEALRISQESVLKLRESYEQKKRP</sequence>
<evidence type="ECO:0000256" key="1">
    <source>
        <dbReference type="ARBA" id="ARBA00023125"/>
    </source>
</evidence>
<dbReference type="InterPro" id="IPR050807">
    <property type="entry name" value="TransReg_Diox_bact_type"/>
</dbReference>
<feature type="domain" description="HTH cro/C1-type" evidence="2">
    <location>
        <begin position="8"/>
        <end position="62"/>
    </location>
</feature>
<reference evidence="3 4" key="1">
    <citation type="submission" date="2021-01" db="EMBL/GenBank/DDBJ databases">
        <title>Tumebacillus sp. strain ITR2 16S ribosomal RNA gene Genome sequencing and assembly.</title>
        <authorList>
            <person name="Kang M."/>
        </authorList>
    </citation>
    <scope>NUCLEOTIDE SEQUENCE [LARGE SCALE GENOMIC DNA]</scope>
    <source>
        <strain evidence="3 4">ITR2</strain>
    </source>
</reference>
<gene>
    <name evidence="3" type="ORF">JJB07_21500</name>
</gene>
<dbReference type="Pfam" id="PF13432">
    <property type="entry name" value="TPR_16"/>
    <property type="match status" value="1"/>
</dbReference>
<dbReference type="InterPro" id="IPR010982">
    <property type="entry name" value="Lambda_DNA-bd_dom_sf"/>
</dbReference>
<dbReference type="Proteomes" id="UP000602284">
    <property type="component" value="Unassembled WGS sequence"/>
</dbReference>
<dbReference type="Pfam" id="PF01381">
    <property type="entry name" value="HTH_3"/>
    <property type="match status" value="1"/>
</dbReference>
<dbReference type="PANTHER" id="PTHR46797:SF1">
    <property type="entry name" value="METHYLPHOSPHONATE SYNTHASE"/>
    <property type="match status" value="1"/>
</dbReference>
<dbReference type="Pfam" id="PF13424">
    <property type="entry name" value="TPR_12"/>
    <property type="match status" value="1"/>
</dbReference>
<organism evidence="3 4">
    <name type="scientific">Tumebacillus amylolyticus</name>
    <dbReference type="NCBI Taxonomy" id="2801339"/>
    <lineage>
        <taxon>Bacteria</taxon>
        <taxon>Bacillati</taxon>
        <taxon>Bacillota</taxon>
        <taxon>Bacilli</taxon>
        <taxon>Bacillales</taxon>
        <taxon>Alicyclobacillaceae</taxon>
        <taxon>Tumebacillus</taxon>
    </lineage>
</organism>
<dbReference type="SUPFAM" id="SSF48452">
    <property type="entry name" value="TPR-like"/>
    <property type="match status" value="2"/>
</dbReference>
<dbReference type="Gene3D" id="1.25.40.10">
    <property type="entry name" value="Tetratricopeptide repeat domain"/>
    <property type="match status" value="2"/>
</dbReference>
<dbReference type="InterPro" id="IPR011990">
    <property type="entry name" value="TPR-like_helical_dom_sf"/>
</dbReference>
<dbReference type="Gene3D" id="1.10.260.40">
    <property type="entry name" value="lambda repressor-like DNA-binding domains"/>
    <property type="match status" value="1"/>
</dbReference>
<evidence type="ECO:0000313" key="3">
    <source>
        <dbReference type="EMBL" id="MBL0389172.1"/>
    </source>
</evidence>
<protein>
    <submittedName>
        <fullName evidence="3">Helix-turn-helix transcriptional regulator</fullName>
    </submittedName>
</protein>
<dbReference type="InterPro" id="IPR001387">
    <property type="entry name" value="Cro/C1-type_HTH"/>
</dbReference>
<dbReference type="CDD" id="cd00093">
    <property type="entry name" value="HTH_XRE"/>
    <property type="match status" value="1"/>
</dbReference>
<proteinExistence type="predicted"/>
<keyword evidence="4" id="KW-1185">Reference proteome</keyword>
<dbReference type="RefSeq" id="WP_201638175.1">
    <property type="nucleotide sequence ID" value="NZ_JAEQNB010000009.1"/>
</dbReference>
<keyword evidence="1" id="KW-0238">DNA-binding</keyword>